<keyword evidence="5 8" id="KW-0812">Transmembrane</keyword>
<dbReference type="GO" id="GO:0016020">
    <property type="term" value="C:membrane"/>
    <property type="evidence" value="ECO:0007669"/>
    <property type="project" value="UniProtKB-SubCell"/>
</dbReference>
<keyword evidence="3 8" id="KW-0328">Glycosyltransferase</keyword>
<keyword evidence="6 8" id="KW-1133">Transmembrane helix</keyword>
<dbReference type="RefSeq" id="XP_018019488.2">
    <property type="nucleotide sequence ID" value="XM_018163999.2"/>
</dbReference>
<feature type="transmembrane region" description="Helical" evidence="8">
    <location>
        <begin position="12"/>
        <end position="31"/>
    </location>
</feature>
<comment type="subcellular location">
    <subcellularLocation>
        <location evidence="1">Membrane</location>
        <topology evidence="1">Single-pass membrane protein</topology>
    </subcellularLocation>
</comment>
<dbReference type="PANTHER" id="PTHR21461:SF83">
    <property type="entry name" value="GLYCOSYLTRANSFERASE FAMILY 92 PROTEIN"/>
    <property type="match status" value="1"/>
</dbReference>
<dbReference type="OMA" id="WHELINQ"/>
<dbReference type="GO" id="GO:0005737">
    <property type="term" value="C:cytoplasm"/>
    <property type="evidence" value="ECO:0007669"/>
    <property type="project" value="TreeGrafter"/>
</dbReference>
<organism evidence="9 10">
    <name type="scientific">Hyalella azteca</name>
    <name type="common">Amphipod</name>
    <dbReference type="NCBI Taxonomy" id="294128"/>
    <lineage>
        <taxon>Eukaryota</taxon>
        <taxon>Metazoa</taxon>
        <taxon>Ecdysozoa</taxon>
        <taxon>Arthropoda</taxon>
        <taxon>Crustacea</taxon>
        <taxon>Multicrustacea</taxon>
        <taxon>Malacostraca</taxon>
        <taxon>Eumalacostraca</taxon>
        <taxon>Peracarida</taxon>
        <taxon>Amphipoda</taxon>
        <taxon>Senticaudata</taxon>
        <taxon>Talitrida</taxon>
        <taxon>Talitroidea</taxon>
        <taxon>Hyalellidae</taxon>
        <taxon>Hyalella</taxon>
    </lineage>
</organism>
<keyword evidence="9" id="KW-1185">Reference proteome</keyword>
<evidence type="ECO:0000256" key="3">
    <source>
        <dbReference type="ARBA" id="ARBA00022676"/>
    </source>
</evidence>
<evidence type="ECO:0000256" key="2">
    <source>
        <dbReference type="ARBA" id="ARBA00007647"/>
    </source>
</evidence>
<dbReference type="GO" id="GO:0016757">
    <property type="term" value="F:glycosyltransferase activity"/>
    <property type="evidence" value="ECO:0007669"/>
    <property type="project" value="UniProtKB-UniRule"/>
</dbReference>
<protein>
    <recommendedName>
        <fullName evidence="8">Glycosyltransferase family 92 protein</fullName>
        <ecNumber evidence="8">2.4.1.-</ecNumber>
    </recommendedName>
</protein>
<keyword evidence="7 8" id="KW-0472">Membrane</keyword>
<evidence type="ECO:0000313" key="9">
    <source>
        <dbReference type="Proteomes" id="UP000694843"/>
    </source>
</evidence>
<evidence type="ECO:0000313" key="10">
    <source>
        <dbReference type="RefSeq" id="XP_018019488.2"/>
    </source>
</evidence>
<dbReference type="Pfam" id="PF01697">
    <property type="entry name" value="Glyco_transf_92"/>
    <property type="match status" value="1"/>
</dbReference>
<sequence>MILTSGRRLKTLVGRTFSYLVLTWCILILIINRYLGTHITRGGSHLSAESKIFEGKLLVDNSPALSDLEFATMLQNEIPNLPLRYWQTLKNDLPAMNKSCAKFPSILDLRFNNIYWQTLETSNGTFYLYGAYYDNRTLEAKAPVVRILGMINRLKPQVQTTCQLWFKDSKTPVFTKVYEYKYIWVGQWGNHRDGLIQPYLISCQIPVEYRHLVPESVSLVENPCDMAVINLRVINNVPENGEKKEFAVCVKGLDYLNADLSVRLVEWFEILHHLGADKIFLYEFEVHPNITKVLNYYKKRGMVEVTPITLPAYQPNIKGLRHIYVKKKVTNKRQNELIPYNDCLYKNMYRYKYITLLDIDEVIMPKGVNMLWKDLVENVSKKVPKGEKLKRSSYVIRNVYFFDTLHTSDKNPTLFDEIPRYMHIFQHVHRAMNHTKPGYYIKAFHNPQRVMTLHNHYPLACIGGSCSPFSISTEDAQLQHYRGDCVADLKKSCDYFKNYTVRDETIWRHKSPIISRVTETLHNLGFFS</sequence>
<evidence type="ECO:0000256" key="8">
    <source>
        <dbReference type="RuleBase" id="RU366017"/>
    </source>
</evidence>
<dbReference type="InterPro" id="IPR008166">
    <property type="entry name" value="Glyco_transf_92"/>
</dbReference>
<evidence type="ECO:0000256" key="7">
    <source>
        <dbReference type="ARBA" id="ARBA00023136"/>
    </source>
</evidence>
<dbReference type="Proteomes" id="UP000694843">
    <property type="component" value="Unplaced"/>
</dbReference>
<dbReference type="EC" id="2.4.1.-" evidence="8"/>
<dbReference type="PANTHER" id="PTHR21461">
    <property type="entry name" value="GLYCOSYLTRANSFERASE FAMILY 92 PROTEIN"/>
    <property type="match status" value="1"/>
</dbReference>
<evidence type="ECO:0000256" key="4">
    <source>
        <dbReference type="ARBA" id="ARBA00022679"/>
    </source>
</evidence>
<dbReference type="AlphaFoldDB" id="A0A8B7P0F1"/>
<comment type="similarity">
    <text evidence="2 8">Belongs to the glycosyltransferase 92 family.</text>
</comment>
<evidence type="ECO:0000256" key="1">
    <source>
        <dbReference type="ARBA" id="ARBA00004167"/>
    </source>
</evidence>
<name>A0A8B7P0F1_HYAAZ</name>
<reference evidence="10" key="1">
    <citation type="submission" date="2025-08" db="UniProtKB">
        <authorList>
            <consortium name="RefSeq"/>
        </authorList>
    </citation>
    <scope>IDENTIFICATION</scope>
    <source>
        <tissue evidence="10">Whole organism</tissue>
    </source>
</reference>
<dbReference type="KEGG" id="hazt:108675944"/>
<dbReference type="OrthoDB" id="2017643at2759"/>
<accession>A0A8B7P0F1</accession>
<keyword evidence="4 8" id="KW-0808">Transferase</keyword>
<proteinExistence type="inferred from homology"/>
<gene>
    <name evidence="10" type="primary">LOC108675944</name>
</gene>
<evidence type="ECO:0000256" key="5">
    <source>
        <dbReference type="ARBA" id="ARBA00022692"/>
    </source>
</evidence>
<evidence type="ECO:0000256" key="6">
    <source>
        <dbReference type="ARBA" id="ARBA00022989"/>
    </source>
</evidence>
<dbReference type="GeneID" id="108675944"/>